<gene>
    <name evidence="3" type="ORF">C8J55DRAFT_536546</name>
</gene>
<sequence>MDVDSGEATLGPCTIYFPGAGKVVSCGATYLDDFNDDRFSEERKENLYYPFSSRPEWEMTSFLLNSSLSMQEINNYLQLELNNLSFKTAQRLHKITDLLPPVPKWRARVMKTPPLYPSRTPVVLYYRNAVEVLQDLMKSPLICDSLNFAPLQIFEDSRKLVRVYDSWLSGNRAWQMQSQLPEGATLLGTILSSDKTTVSVITGNRVAHPLLISLANIDSDLLSKASLYLFNLLALLPVPKYIERKTSVCGVLENRLYHECLDIVLEPLKTAASTGCLMSDPVGQVRVCYTPLASAIVDTPEASLIACTGGKTSPFTRAIYKDFGDGKLHPPRLATATLEAIDSIQARNIFPQDLPAYQRASVIARTNGVVSPFWRDWPLAEPCEFLTPEPLHHWHKMFWDHDAKWAIQAVVASHIDFRFSIHQPIVGYRSFKEGISSLKQVTGRAQRDVQRYLIPLISGAVIPKFVAALRALMDFRYAGQAPRFNQASTLRVQTALNEFHKNKDIIQDLKARVNPKGVPIVHWEIPKLEFMQSVAPSISASGPIMQWTADTTEHAHITLVKDPARSGNNHDFEVQICRHLDRQSRVRRFDLVTAMVDAGVDFRLDDIEGDEGRGDIGHDREERDERDKEDKEVDAKISSSEELMTRLHPVSQKLFGSFHPKQNFFLKARLLKQDASALLPLRIFTDNISGEISAFKVNRDPDLKTLTIEQVSNLYSLPDFSGACLDFLERIQAKTQTFVIGGRRSLNQSISLPFTRVKVWSRIRIQTKTYFNTDLLADSHTIFAAPPSPGWEFGQQNAAVVNINSSFEWPRSSLEGHCVVLVKIIFTVAQPRKPSPPVDGTHRFLAYCERLPGYNTWPSHFPDYSSGCFILKRARRADGTPFGDIIPVSQFRSLVDICPRYRSTPHASLTRSSSQYHSDKFFLNKYFNKELFFTLDKVDPCLTSTVK</sequence>
<dbReference type="Proteomes" id="UP001150238">
    <property type="component" value="Unassembled WGS sequence"/>
</dbReference>
<dbReference type="AlphaFoldDB" id="A0A9W9DN24"/>
<organism evidence="3 4">
    <name type="scientific">Lentinula lateritia</name>
    <dbReference type="NCBI Taxonomy" id="40482"/>
    <lineage>
        <taxon>Eukaryota</taxon>
        <taxon>Fungi</taxon>
        <taxon>Dikarya</taxon>
        <taxon>Basidiomycota</taxon>
        <taxon>Agaricomycotina</taxon>
        <taxon>Agaricomycetes</taxon>
        <taxon>Agaricomycetidae</taxon>
        <taxon>Agaricales</taxon>
        <taxon>Marasmiineae</taxon>
        <taxon>Omphalotaceae</taxon>
        <taxon>Lentinula</taxon>
    </lineage>
</organism>
<evidence type="ECO:0000313" key="4">
    <source>
        <dbReference type="Proteomes" id="UP001150238"/>
    </source>
</evidence>
<dbReference type="EMBL" id="JANVFS010000019">
    <property type="protein sequence ID" value="KAJ4476881.1"/>
    <property type="molecule type" value="Genomic_DNA"/>
</dbReference>
<evidence type="ECO:0000259" key="2">
    <source>
        <dbReference type="Pfam" id="PF20722"/>
    </source>
</evidence>
<comment type="caution">
    <text evidence="3">The sequence shown here is derived from an EMBL/GenBank/DDBJ whole genome shotgun (WGS) entry which is preliminary data.</text>
</comment>
<reference evidence="3" key="2">
    <citation type="journal article" date="2023" name="Proc. Natl. Acad. Sci. U.S.A.">
        <title>A global phylogenomic analysis of the shiitake genus Lentinula.</title>
        <authorList>
            <person name="Sierra-Patev S."/>
            <person name="Min B."/>
            <person name="Naranjo-Ortiz M."/>
            <person name="Looney B."/>
            <person name="Konkel Z."/>
            <person name="Slot J.C."/>
            <person name="Sakamoto Y."/>
            <person name="Steenwyk J.L."/>
            <person name="Rokas A."/>
            <person name="Carro J."/>
            <person name="Camarero S."/>
            <person name="Ferreira P."/>
            <person name="Molpeceres G."/>
            <person name="Ruiz-Duenas F.J."/>
            <person name="Serrano A."/>
            <person name="Henrissat B."/>
            <person name="Drula E."/>
            <person name="Hughes K.W."/>
            <person name="Mata J.L."/>
            <person name="Ishikawa N.K."/>
            <person name="Vargas-Isla R."/>
            <person name="Ushijima S."/>
            <person name="Smith C.A."/>
            <person name="Donoghue J."/>
            <person name="Ahrendt S."/>
            <person name="Andreopoulos W."/>
            <person name="He G."/>
            <person name="LaButti K."/>
            <person name="Lipzen A."/>
            <person name="Ng V."/>
            <person name="Riley R."/>
            <person name="Sandor L."/>
            <person name="Barry K."/>
            <person name="Martinez A.T."/>
            <person name="Xiao Y."/>
            <person name="Gibbons J.G."/>
            <person name="Terashima K."/>
            <person name="Grigoriev I.V."/>
            <person name="Hibbett D."/>
        </authorList>
    </citation>
    <scope>NUCLEOTIDE SEQUENCE</scope>
    <source>
        <strain evidence="3">Sp2 HRB7682 ss15</strain>
    </source>
</reference>
<accession>A0A9W9DN24</accession>
<name>A0A9W9DN24_9AGAR</name>
<feature type="domain" description="DUF6830" evidence="2">
    <location>
        <begin position="663"/>
        <end position="820"/>
    </location>
</feature>
<feature type="region of interest" description="Disordered" evidence="1">
    <location>
        <begin position="611"/>
        <end position="637"/>
    </location>
</feature>
<evidence type="ECO:0000313" key="3">
    <source>
        <dbReference type="EMBL" id="KAJ4476881.1"/>
    </source>
</evidence>
<dbReference type="Pfam" id="PF20722">
    <property type="entry name" value="DUF6830"/>
    <property type="match status" value="1"/>
</dbReference>
<feature type="compositionally biased region" description="Basic and acidic residues" evidence="1">
    <location>
        <begin position="611"/>
        <end position="635"/>
    </location>
</feature>
<dbReference type="InterPro" id="IPR049233">
    <property type="entry name" value="DUF6830"/>
</dbReference>
<dbReference type="InterPro" id="IPR041078">
    <property type="entry name" value="Plavaka"/>
</dbReference>
<reference evidence="3" key="1">
    <citation type="submission" date="2022-08" db="EMBL/GenBank/DDBJ databases">
        <authorList>
            <consortium name="DOE Joint Genome Institute"/>
            <person name="Min B."/>
            <person name="Riley R."/>
            <person name="Sierra-Patev S."/>
            <person name="Naranjo-Ortiz M."/>
            <person name="Looney B."/>
            <person name="Konkel Z."/>
            <person name="Slot J.C."/>
            <person name="Sakamoto Y."/>
            <person name="Steenwyk J.L."/>
            <person name="Rokas A."/>
            <person name="Carro J."/>
            <person name="Camarero S."/>
            <person name="Ferreira P."/>
            <person name="Molpeceres G."/>
            <person name="Ruiz-Duenas F.J."/>
            <person name="Serrano A."/>
            <person name="Henrissat B."/>
            <person name="Drula E."/>
            <person name="Hughes K.W."/>
            <person name="Mata J.L."/>
            <person name="Ishikawa N.K."/>
            <person name="Vargas-Isla R."/>
            <person name="Ushijima S."/>
            <person name="Smith C.A."/>
            <person name="Ahrendt S."/>
            <person name="Andreopoulos W."/>
            <person name="He G."/>
            <person name="Labutti K."/>
            <person name="Lipzen A."/>
            <person name="Ng V."/>
            <person name="Sandor L."/>
            <person name="Barry K."/>
            <person name="Martinez A.T."/>
            <person name="Xiao Y."/>
            <person name="Gibbons J.G."/>
            <person name="Terashima K."/>
            <person name="Hibbett D.S."/>
            <person name="Grigoriev I.V."/>
        </authorList>
    </citation>
    <scope>NUCLEOTIDE SEQUENCE</scope>
    <source>
        <strain evidence="3">Sp2 HRB7682 ss15</strain>
    </source>
</reference>
<evidence type="ECO:0000256" key="1">
    <source>
        <dbReference type="SAM" id="MobiDB-lite"/>
    </source>
</evidence>
<dbReference type="Pfam" id="PF18759">
    <property type="entry name" value="Plavaka"/>
    <property type="match status" value="1"/>
</dbReference>
<proteinExistence type="predicted"/>
<protein>
    <recommendedName>
        <fullName evidence="2">DUF6830 domain-containing protein</fullName>
    </recommendedName>
</protein>